<evidence type="ECO:0000313" key="3">
    <source>
        <dbReference type="EMBL" id="MFH8544485.1"/>
    </source>
</evidence>
<feature type="region of interest" description="Disordered" evidence="1">
    <location>
        <begin position="100"/>
        <end position="176"/>
    </location>
</feature>
<dbReference type="SUPFAM" id="SSF47090">
    <property type="entry name" value="PGBD-like"/>
    <property type="match status" value="1"/>
</dbReference>
<comment type="caution">
    <text evidence="3">The sequence shown here is derived from an EMBL/GenBank/DDBJ whole genome shotgun (WGS) entry which is preliminary data.</text>
</comment>
<name>A0ABW7QJU9_9ACTN</name>
<gene>
    <name evidence="3" type="ORF">ACH4F9_05660</name>
</gene>
<feature type="compositionally biased region" description="Basic residues" evidence="1">
    <location>
        <begin position="57"/>
        <end position="69"/>
    </location>
</feature>
<evidence type="ECO:0000256" key="1">
    <source>
        <dbReference type="SAM" id="MobiDB-lite"/>
    </source>
</evidence>
<accession>A0ABW7QJU9</accession>
<dbReference type="InterPro" id="IPR036366">
    <property type="entry name" value="PGBDSf"/>
</dbReference>
<feature type="region of interest" description="Disordered" evidence="1">
    <location>
        <begin position="1"/>
        <end position="73"/>
    </location>
</feature>
<reference evidence="3 4" key="1">
    <citation type="submission" date="2024-10" db="EMBL/GenBank/DDBJ databases">
        <title>The Natural Products Discovery Center: Release of the First 8490 Sequenced Strains for Exploring Actinobacteria Biosynthetic Diversity.</title>
        <authorList>
            <person name="Kalkreuter E."/>
            <person name="Kautsar S.A."/>
            <person name="Yang D."/>
            <person name="Bader C.D."/>
            <person name="Teijaro C.N."/>
            <person name="Fluegel L."/>
            <person name="Davis C.M."/>
            <person name="Simpson J.R."/>
            <person name="Lauterbach L."/>
            <person name="Steele A.D."/>
            <person name="Gui C."/>
            <person name="Meng S."/>
            <person name="Li G."/>
            <person name="Viehrig K."/>
            <person name="Ye F."/>
            <person name="Su P."/>
            <person name="Kiefer A.F."/>
            <person name="Nichols A."/>
            <person name="Cepeda A.J."/>
            <person name="Yan W."/>
            <person name="Fan B."/>
            <person name="Jiang Y."/>
            <person name="Adhikari A."/>
            <person name="Zheng C.-J."/>
            <person name="Schuster L."/>
            <person name="Cowan T.M."/>
            <person name="Smanski M.J."/>
            <person name="Chevrette M.G."/>
            <person name="De Carvalho L.P.S."/>
            <person name="Shen B."/>
        </authorList>
    </citation>
    <scope>NUCLEOTIDE SEQUENCE [LARGE SCALE GENOMIC DNA]</scope>
    <source>
        <strain evidence="3 4">NPDC017990</strain>
    </source>
</reference>
<keyword evidence="4" id="KW-1185">Reference proteome</keyword>
<dbReference type="EMBL" id="JBIRGQ010000001">
    <property type="protein sequence ID" value="MFH8544485.1"/>
    <property type="molecule type" value="Genomic_DNA"/>
</dbReference>
<organism evidence="3 4">
    <name type="scientific">Streptomyces longisporoflavus</name>
    <dbReference type="NCBI Taxonomy" id="28044"/>
    <lineage>
        <taxon>Bacteria</taxon>
        <taxon>Bacillati</taxon>
        <taxon>Actinomycetota</taxon>
        <taxon>Actinomycetes</taxon>
        <taxon>Kitasatosporales</taxon>
        <taxon>Streptomycetaceae</taxon>
        <taxon>Streptomyces</taxon>
    </lineage>
</organism>
<feature type="compositionally biased region" description="Pro residues" evidence="1">
    <location>
        <begin position="134"/>
        <end position="143"/>
    </location>
</feature>
<dbReference type="RefSeq" id="WP_397708255.1">
    <property type="nucleotide sequence ID" value="NZ_JBIRGN010000001.1"/>
</dbReference>
<dbReference type="Proteomes" id="UP001610818">
    <property type="component" value="Unassembled WGS sequence"/>
</dbReference>
<sequence>MSHQAAAPDPSTYPALSSYLTRTSTRSLDRRRRTAFGAPAAGSEEKGRHRATASPRGRTRPQPRGRHGAARTGRIIPPLSYGYASAALLVLTAGLFAQSHGRPAPTHPQVAPPAQQPDTPRHESSPAPGRAPTTPAPPPPHQNPAPNRGHGTPPAHPTPAADSAASVLRPGSTGTSVRKLQEQLGRLRLYTGPVDGYYSHDVAAAVARMQQARAIDEPLGVYGPGTRTAISTAAM</sequence>
<proteinExistence type="predicted"/>
<feature type="compositionally biased region" description="Low complexity" evidence="1">
    <location>
        <begin position="16"/>
        <end position="26"/>
    </location>
</feature>
<dbReference type="InterPro" id="IPR036365">
    <property type="entry name" value="PGBD-like_sf"/>
</dbReference>
<dbReference type="Gene3D" id="1.10.101.10">
    <property type="entry name" value="PGBD-like superfamily/PGBD"/>
    <property type="match status" value="1"/>
</dbReference>
<dbReference type="InterPro" id="IPR002477">
    <property type="entry name" value="Peptidoglycan-bd-like"/>
</dbReference>
<protein>
    <submittedName>
        <fullName evidence="3">Peptidoglycan-binding protein</fullName>
    </submittedName>
</protein>
<dbReference type="Pfam" id="PF01471">
    <property type="entry name" value="PG_binding_1"/>
    <property type="match status" value="1"/>
</dbReference>
<evidence type="ECO:0000313" key="4">
    <source>
        <dbReference type="Proteomes" id="UP001610818"/>
    </source>
</evidence>
<feature type="compositionally biased region" description="Low complexity" evidence="1">
    <location>
        <begin position="144"/>
        <end position="166"/>
    </location>
</feature>
<feature type="domain" description="Peptidoglycan binding-like" evidence="2">
    <location>
        <begin position="173"/>
        <end position="230"/>
    </location>
</feature>
<evidence type="ECO:0000259" key="2">
    <source>
        <dbReference type="Pfam" id="PF01471"/>
    </source>
</evidence>